<evidence type="ECO:0000256" key="4">
    <source>
        <dbReference type="ARBA" id="ARBA00022692"/>
    </source>
</evidence>
<sequence>MVTDLNYASLPLLAVLVAATLAPVEAEATNGYFTHGFGVRAQGVAGVGYALPQDSLAAATNPAGTGLVGDRLDLGMTWFKPNRGADITGNLAGADGHYDGSDDASFLIPEFGFTQTISERASWGLAVYGNGGMNTSYRENPFAAFGSTGRAGVDLSQLFITPSLAFKVTAEHTIGLAATYAHQRFEASGLSAFDNPAFSNRPGSLTDRGHDTADGWGVKLGWTGKLHERFTVGAAWSSRIATDEFNRYSGLFADNGGFDIPETWGVGIAWQALPALTVAADWQHIDYGTTRSVGNTLSLLFEGNLFGAASGPGFGWQDVEVAKLGVVYTVAPSVILRAGISHTDQPIPEGETFINILAPGVVEDHASIGATWQSETFGEWSFAYTRVLEETIRGNNSIPLAFGGGEADLRMDQHILGIAWTKEF</sequence>
<evidence type="ECO:0000256" key="2">
    <source>
        <dbReference type="ARBA" id="ARBA00008163"/>
    </source>
</evidence>
<accession>A0A2N5Y6J3</accession>
<dbReference type="GO" id="GO:0015483">
    <property type="term" value="F:long-chain fatty acid transporting porin activity"/>
    <property type="evidence" value="ECO:0007669"/>
    <property type="project" value="TreeGrafter"/>
</dbReference>
<proteinExistence type="inferred from homology"/>
<evidence type="ECO:0000313" key="10">
    <source>
        <dbReference type="Proteomes" id="UP000234845"/>
    </source>
</evidence>
<dbReference type="PANTHER" id="PTHR35093:SF8">
    <property type="entry name" value="OUTER MEMBRANE PROTEIN NMB0088-RELATED"/>
    <property type="match status" value="1"/>
</dbReference>
<protein>
    <submittedName>
        <fullName evidence="9">Long-chain fatty acid transporter</fullName>
    </submittedName>
</protein>
<dbReference type="PANTHER" id="PTHR35093">
    <property type="entry name" value="OUTER MEMBRANE PROTEIN NMB0088-RELATED"/>
    <property type="match status" value="1"/>
</dbReference>
<comment type="subcellular location">
    <subcellularLocation>
        <location evidence="1">Cell outer membrane</location>
        <topology evidence="1">Multi-pass membrane protein</topology>
    </subcellularLocation>
</comment>
<dbReference type="Proteomes" id="UP000234845">
    <property type="component" value="Unassembled WGS sequence"/>
</dbReference>
<evidence type="ECO:0000256" key="5">
    <source>
        <dbReference type="ARBA" id="ARBA00022729"/>
    </source>
</evidence>
<dbReference type="GO" id="GO:0009279">
    <property type="term" value="C:cell outer membrane"/>
    <property type="evidence" value="ECO:0007669"/>
    <property type="project" value="UniProtKB-SubCell"/>
</dbReference>
<name>A0A2N5Y6J3_9GAMM</name>
<gene>
    <name evidence="9" type="ORF">CWI75_01245</name>
</gene>
<reference evidence="10" key="1">
    <citation type="submission" date="2017-11" db="EMBL/GenBank/DDBJ databases">
        <title>The draft genome sequence of Chromatocurvus sp. F02.</title>
        <authorList>
            <person name="Du Z.-J."/>
            <person name="Chang Y.-Q."/>
        </authorList>
    </citation>
    <scope>NUCLEOTIDE SEQUENCE [LARGE SCALE GENOMIC DNA]</scope>
    <source>
        <strain evidence="10">F02</strain>
    </source>
</reference>
<evidence type="ECO:0000256" key="8">
    <source>
        <dbReference type="SAM" id="SignalP"/>
    </source>
</evidence>
<organism evidence="9 10">
    <name type="scientific">Kineobactrum sediminis</name>
    <dbReference type="NCBI Taxonomy" id="1905677"/>
    <lineage>
        <taxon>Bacteria</taxon>
        <taxon>Pseudomonadati</taxon>
        <taxon>Pseudomonadota</taxon>
        <taxon>Gammaproteobacteria</taxon>
        <taxon>Cellvibrionales</taxon>
        <taxon>Halieaceae</taxon>
        <taxon>Kineobactrum</taxon>
    </lineage>
</organism>
<dbReference type="Gene3D" id="2.40.160.60">
    <property type="entry name" value="Outer membrane protein transport protein (OMPP1/FadL/TodX)"/>
    <property type="match status" value="1"/>
</dbReference>
<keyword evidence="3" id="KW-1134">Transmembrane beta strand</keyword>
<dbReference type="AlphaFoldDB" id="A0A2N5Y6J3"/>
<dbReference type="OrthoDB" id="19849at2"/>
<evidence type="ECO:0000256" key="7">
    <source>
        <dbReference type="ARBA" id="ARBA00023237"/>
    </source>
</evidence>
<dbReference type="InterPro" id="IPR005017">
    <property type="entry name" value="OMPP1/FadL/TodX"/>
</dbReference>
<evidence type="ECO:0000256" key="3">
    <source>
        <dbReference type="ARBA" id="ARBA00022452"/>
    </source>
</evidence>
<evidence type="ECO:0000256" key="6">
    <source>
        <dbReference type="ARBA" id="ARBA00023136"/>
    </source>
</evidence>
<keyword evidence="10" id="KW-1185">Reference proteome</keyword>
<dbReference type="EMBL" id="PKLZ01000001">
    <property type="protein sequence ID" value="PLW84007.1"/>
    <property type="molecule type" value="Genomic_DNA"/>
</dbReference>
<comment type="caution">
    <text evidence="9">The sequence shown here is derived from an EMBL/GenBank/DDBJ whole genome shotgun (WGS) entry which is preliminary data.</text>
</comment>
<feature type="signal peptide" evidence="8">
    <location>
        <begin position="1"/>
        <end position="28"/>
    </location>
</feature>
<comment type="similarity">
    <text evidence="2">Belongs to the OmpP1/FadL family.</text>
</comment>
<keyword evidence="4" id="KW-0812">Transmembrane</keyword>
<keyword evidence="5 8" id="KW-0732">Signal</keyword>
<dbReference type="SUPFAM" id="SSF56935">
    <property type="entry name" value="Porins"/>
    <property type="match status" value="1"/>
</dbReference>
<keyword evidence="6" id="KW-0472">Membrane</keyword>
<evidence type="ECO:0000313" key="9">
    <source>
        <dbReference type="EMBL" id="PLW84007.1"/>
    </source>
</evidence>
<dbReference type="Pfam" id="PF03349">
    <property type="entry name" value="Toluene_X"/>
    <property type="match status" value="1"/>
</dbReference>
<feature type="chain" id="PRO_5014685292" evidence="8">
    <location>
        <begin position="29"/>
        <end position="424"/>
    </location>
</feature>
<keyword evidence="7" id="KW-0998">Cell outer membrane</keyword>
<evidence type="ECO:0000256" key="1">
    <source>
        <dbReference type="ARBA" id="ARBA00004571"/>
    </source>
</evidence>